<evidence type="ECO:0000256" key="1">
    <source>
        <dbReference type="SAM" id="MobiDB-lite"/>
    </source>
</evidence>
<accession>L2GKZ7</accession>
<feature type="compositionally biased region" description="Polar residues" evidence="1">
    <location>
        <begin position="142"/>
        <end position="190"/>
    </location>
</feature>
<name>L2GKZ7_VITCO</name>
<dbReference type="EMBL" id="JH370148">
    <property type="protein sequence ID" value="ELA41155.1"/>
    <property type="molecule type" value="Genomic_DNA"/>
</dbReference>
<protein>
    <submittedName>
        <fullName evidence="2">Uncharacterized protein</fullName>
    </submittedName>
</protein>
<dbReference type="RefSeq" id="XP_007605199.1">
    <property type="nucleotide sequence ID" value="XM_007605137.1"/>
</dbReference>
<dbReference type="Proteomes" id="UP000011082">
    <property type="component" value="Unassembled WGS sequence"/>
</dbReference>
<evidence type="ECO:0000313" key="3">
    <source>
        <dbReference type="Proteomes" id="UP000011082"/>
    </source>
</evidence>
<keyword evidence="3" id="KW-1185">Reference proteome</keyword>
<evidence type="ECO:0000313" key="2">
    <source>
        <dbReference type="EMBL" id="ELA41155.1"/>
    </source>
</evidence>
<gene>
    <name evidence="2" type="ORF">VICG_01754</name>
</gene>
<proteinExistence type="predicted"/>
<reference evidence="3" key="1">
    <citation type="submission" date="2011-05" db="EMBL/GenBank/DDBJ databases">
        <title>The genome sequence of Vittaforma corneae strain ATCC 50505.</title>
        <authorList>
            <consortium name="The Broad Institute Genome Sequencing Platform"/>
            <person name="Cuomo C."/>
            <person name="Didier E."/>
            <person name="Bowers L."/>
            <person name="Young S.K."/>
            <person name="Zeng Q."/>
            <person name="Gargeya S."/>
            <person name="Fitzgerald M."/>
            <person name="Haas B."/>
            <person name="Abouelleil A."/>
            <person name="Alvarado L."/>
            <person name="Arachchi H.M."/>
            <person name="Berlin A."/>
            <person name="Chapman S.B."/>
            <person name="Gearin G."/>
            <person name="Goldberg J."/>
            <person name="Griggs A."/>
            <person name="Gujja S."/>
            <person name="Hansen M."/>
            <person name="Heiman D."/>
            <person name="Howarth C."/>
            <person name="Larimer J."/>
            <person name="Lui A."/>
            <person name="MacDonald P.J.P."/>
            <person name="McCowen C."/>
            <person name="Montmayeur A."/>
            <person name="Murphy C."/>
            <person name="Neiman D."/>
            <person name="Pearson M."/>
            <person name="Priest M."/>
            <person name="Roberts A."/>
            <person name="Saif S."/>
            <person name="Shea T."/>
            <person name="Sisk P."/>
            <person name="Stolte C."/>
            <person name="Sykes S."/>
            <person name="Wortman J."/>
            <person name="Nusbaum C."/>
            <person name="Birren B."/>
        </authorList>
    </citation>
    <scope>NUCLEOTIDE SEQUENCE [LARGE SCALE GENOMIC DNA]</scope>
    <source>
        <strain evidence="3">ATCC 50505</strain>
    </source>
</reference>
<dbReference type="HOGENOM" id="CLU_1267773_0_0_1"/>
<dbReference type="AlphaFoldDB" id="L2GKZ7"/>
<organism evidence="2 3">
    <name type="scientific">Vittaforma corneae (strain ATCC 50505)</name>
    <name type="common">Microsporidian parasite</name>
    <name type="synonym">Nosema corneum</name>
    <dbReference type="NCBI Taxonomy" id="993615"/>
    <lineage>
        <taxon>Eukaryota</taxon>
        <taxon>Fungi</taxon>
        <taxon>Fungi incertae sedis</taxon>
        <taxon>Microsporidia</taxon>
        <taxon>Nosematidae</taxon>
        <taxon>Vittaforma</taxon>
    </lineage>
</organism>
<dbReference type="VEuPathDB" id="MicrosporidiaDB:VICG_01754"/>
<sequence>MNAHSGMMQSRRRLHAAVGILVLLGALSILFYIVNSSSRTSDSGSYGNRIRLGASYQPNELDTWYGSHNIVDPYTTRTANPYIRSSQSDIYSTTPSFKPSHQREGSTFSVAGSPKLEPSKVTIPTYSSEHQYHSPLLHPRSTHQPSASSTRHPSSESFTQPLYPSLIHQPSSAQKSTATSQHYGSEYSSLSINPSSVVIPGSSSFSADPSSISVPQSS</sequence>
<dbReference type="InParanoid" id="L2GKZ7"/>
<feature type="compositionally biased region" description="Polar residues" evidence="1">
    <location>
        <begin position="86"/>
        <end position="110"/>
    </location>
</feature>
<dbReference type="GeneID" id="19882464"/>
<feature type="compositionally biased region" description="Low complexity" evidence="1">
    <location>
        <begin position="191"/>
        <end position="218"/>
    </location>
</feature>
<feature type="region of interest" description="Disordered" evidence="1">
    <location>
        <begin position="86"/>
        <end position="218"/>
    </location>
</feature>